<evidence type="ECO:0000313" key="15">
    <source>
        <dbReference type="Proteomes" id="UP000285981"/>
    </source>
</evidence>
<dbReference type="EMBL" id="QSHK01000001">
    <property type="protein sequence ID" value="RHC10766.1"/>
    <property type="molecule type" value="Genomic_DNA"/>
</dbReference>
<evidence type="ECO:0000313" key="4">
    <source>
        <dbReference type="EMBL" id="RGS72707.1"/>
    </source>
</evidence>
<gene>
    <name evidence="8" type="ORF">DW658_00280</name>
    <name evidence="7" type="ORF">DW860_01645</name>
    <name evidence="6" type="ORF">DW885_02015</name>
    <name evidence="5" type="ORF">DWV67_00860</name>
    <name evidence="4" type="ORF">DWX78_02535</name>
    <name evidence="3" type="ORF">DWY33_02095</name>
    <name evidence="2" type="ORF">DXB12_00500</name>
</gene>
<dbReference type="RefSeq" id="WP_117612652.1">
    <property type="nucleotide sequence ID" value="NZ_JAAIOE010000001.1"/>
</dbReference>
<dbReference type="EMBL" id="QRHN01000001">
    <property type="protein sequence ID" value="RHF80730.1"/>
    <property type="molecule type" value="Genomic_DNA"/>
</dbReference>
<comment type="caution">
    <text evidence="5">The sequence shown here is derived from an EMBL/GenBank/DDBJ whole genome shotgun (WGS) entry which is preliminary data.</text>
</comment>
<evidence type="ECO:0000313" key="10">
    <source>
        <dbReference type="Proteomes" id="UP000266376"/>
    </source>
</evidence>
<name>A0A395XQ39_9FIRM</name>
<proteinExistence type="predicted"/>
<dbReference type="Proteomes" id="UP000285981">
    <property type="component" value="Unassembled WGS sequence"/>
</dbReference>
<dbReference type="Proteomes" id="UP000284883">
    <property type="component" value="Unassembled WGS sequence"/>
</dbReference>
<evidence type="ECO:0000313" key="6">
    <source>
        <dbReference type="EMBL" id="RHB42818.1"/>
    </source>
</evidence>
<dbReference type="Proteomes" id="UP000266376">
    <property type="component" value="Unassembled WGS sequence"/>
</dbReference>
<keyword evidence="9" id="KW-1185">Reference proteome</keyword>
<evidence type="ECO:0000256" key="1">
    <source>
        <dbReference type="SAM" id="Phobius"/>
    </source>
</evidence>
<dbReference type="EMBL" id="QRUK01000002">
    <property type="protein sequence ID" value="RGR61153.1"/>
    <property type="molecule type" value="Genomic_DNA"/>
</dbReference>
<keyword evidence="1" id="KW-0472">Membrane</keyword>
<keyword evidence="1" id="KW-1133">Transmembrane helix</keyword>
<evidence type="ECO:0000313" key="11">
    <source>
        <dbReference type="Proteomes" id="UP000283652"/>
    </source>
</evidence>
<keyword evidence="1" id="KW-0812">Transmembrane</keyword>
<evidence type="ECO:0000313" key="12">
    <source>
        <dbReference type="Proteomes" id="UP000284742"/>
    </source>
</evidence>
<evidence type="ECO:0000313" key="13">
    <source>
        <dbReference type="Proteomes" id="UP000284883"/>
    </source>
</evidence>
<dbReference type="EMBL" id="QSVQ01000001">
    <property type="protein sequence ID" value="RGO54810.1"/>
    <property type="molecule type" value="Genomic_DNA"/>
</dbReference>
<reference evidence="9 10" key="1">
    <citation type="submission" date="2018-08" db="EMBL/GenBank/DDBJ databases">
        <title>A genome reference for cultivated species of the human gut microbiota.</title>
        <authorList>
            <person name="Zou Y."/>
            <person name="Xue W."/>
            <person name="Luo G."/>
        </authorList>
    </citation>
    <scope>NUCLEOTIDE SEQUENCE [LARGE SCALE GENOMIC DNA]</scope>
    <source>
        <strain evidence="5 10">AF12-11</strain>
        <strain evidence="4 15">AF21-25</strain>
        <strain evidence="3 11">AF25-11</strain>
        <strain evidence="8 14">AM23-7AC</strain>
        <strain evidence="7 12">AM37-5</strain>
        <strain evidence="6 13">AM40-15AC</strain>
        <strain evidence="2 9">OM02-12</strain>
    </source>
</reference>
<dbReference type="EMBL" id="QRVU01000008">
    <property type="protein sequence ID" value="RGS72707.1"/>
    <property type="molecule type" value="Genomic_DNA"/>
</dbReference>
<dbReference type="Proteomes" id="UP000285666">
    <property type="component" value="Unassembled WGS sequence"/>
</dbReference>
<evidence type="ECO:0000313" key="14">
    <source>
        <dbReference type="Proteomes" id="UP000285666"/>
    </source>
</evidence>
<organism evidence="5 10">
    <name type="scientific">Dorea formicigenerans</name>
    <dbReference type="NCBI Taxonomy" id="39486"/>
    <lineage>
        <taxon>Bacteria</taxon>
        <taxon>Bacillati</taxon>
        <taxon>Bacillota</taxon>
        <taxon>Clostridia</taxon>
        <taxon>Lachnospirales</taxon>
        <taxon>Lachnospiraceae</taxon>
        <taxon>Dorea</taxon>
    </lineage>
</organism>
<evidence type="ECO:0000313" key="2">
    <source>
        <dbReference type="EMBL" id="RGO54810.1"/>
    </source>
</evidence>
<dbReference type="Proteomes" id="UP000261055">
    <property type="component" value="Unassembled WGS sequence"/>
</dbReference>
<evidence type="ECO:0000313" key="3">
    <source>
        <dbReference type="EMBL" id="RGR61153.1"/>
    </source>
</evidence>
<evidence type="ECO:0000313" key="9">
    <source>
        <dbReference type="Proteomes" id="UP000261055"/>
    </source>
</evidence>
<sequence>MNDAERRRQELLEQTRALYNDRRTIPAVHPRYANAYHYLYGKQQEDINEDTKGGTFGIRLFLCALMFAAFLTVDKQKQEVFHMSSSDIANEITKDMDIQEIWKSM</sequence>
<evidence type="ECO:0000313" key="5">
    <source>
        <dbReference type="EMBL" id="RGW55654.1"/>
    </source>
</evidence>
<dbReference type="Proteomes" id="UP000284742">
    <property type="component" value="Unassembled WGS sequence"/>
</dbReference>
<evidence type="ECO:0000313" key="7">
    <source>
        <dbReference type="EMBL" id="RHC10766.1"/>
    </source>
</evidence>
<dbReference type="EMBL" id="QSGQ01000001">
    <property type="protein sequence ID" value="RHB42818.1"/>
    <property type="molecule type" value="Genomic_DNA"/>
</dbReference>
<dbReference type="Proteomes" id="UP000283652">
    <property type="component" value="Unassembled WGS sequence"/>
</dbReference>
<accession>A0A395XQ39</accession>
<protein>
    <submittedName>
        <fullName evidence="5">Uncharacterized protein</fullName>
    </submittedName>
</protein>
<dbReference type="AlphaFoldDB" id="A0A395XQ39"/>
<dbReference type="EMBL" id="QSAJ01000002">
    <property type="protein sequence ID" value="RGW55654.1"/>
    <property type="molecule type" value="Genomic_DNA"/>
</dbReference>
<evidence type="ECO:0000313" key="8">
    <source>
        <dbReference type="EMBL" id="RHF80730.1"/>
    </source>
</evidence>
<feature type="transmembrane region" description="Helical" evidence="1">
    <location>
        <begin position="56"/>
        <end position="73"/>
    </location>
</feature>